<evidence type="ECO:0000256" key="2">
    <source>
        <dbReference type="ARBA" id="ARBA00022475"/>
    </source>
</evidence>
<dbReference type="InterPro" id="IPR004633">
    <property type="entry name" value="NaPi_cotrn-rel/YqeW-like"/>
</dbReference>
<dbReference type="SUPFAM" id="SSF109755">
    <property type="entry name" value="PhoU-like"/>
    <property type="match status" value="1"/>
</dbReference>
<reference evidence="8 9" key="1">
    <citation type="submission" date="2016-10" db="EMBL/GenBank/DDBJ databases">
        <title>Complete Genome Sequence of Peptococcaceae strain DCMF.</title>
        <authorList>
            <person name="Edwards R.J."/>
            <person name="Holland S.I."/>
            <person name="Deshpande N.P."/>
            <person name="Wong Y.K."/>
            <person name="Ertan H."/>
            <person name="Manefield M."/>
            <person name="Russell T.L."/>
            <person name="Lee M.J."/>
        </authorList>
    </citation>
    <scope>NUCLEOTIDE SEQUENCE [LARGE SCALE GENOMIC DNA]</scope>
    <source>
        <strain evidence="8 9">DCMF</strain>
    </source>
</reference>
<dbReference type="PANTHER" id="PTHR10010:SF46">
    <property type="entry name" value="SODIUM-DEPENDENT PHOSPHATE TRANSPORT PROTEIN 2B"/>
    <property type="match status" value="1"/>
</dbReference>
<dbReference type="KEGG" id="fwa:DCMF_27010"/>
<dbReference type="PANTHER" id="PTHR10010">
    <property type="entry name" value="SOLUTE CARRIER FAMILY 34 SODIUM PHOSPHATE , MEMBER 2-RELATED"/>
    <property type="match status" value="1"/>
</dbReference>
<dbReference type="NCBIfam" id="NF037997">
    <property type="entry name" value="Na_Pi_symport"/>
    <property type="match status" value="1"/>
</dbReference>
<dbReference type="Pfam" id="PF02690">
    <property type="entry name" value="Na_Pi_cotrans"/>
    <property type="match status" value="2"/>
</dbReference>
<dbReference type="EMBL" id="CP017634">
    <property type="protein sequence ID" value="ATW27918.1"/>
    <property type="molecule type" value="Genomic_DNA"/>
</dbReference>
<dbReference type="GO" id="GO:0005436">
    <property type="term" value="F:sodium:phosphate symporter activity"/>
    <property type="evidence" value="ECO:0007669"/>
    <property type="project" value="InterPro"/>
</dbReference>
<feature type="transmembrane region" description="Helical" evidence="6">
    <location>
        <begin position="45"/>
        <end position="73"/>
    </location>
</feature>
<protein>
    <recommendedName>
        <fullName evidence="7">PhoU domain-containing protein</fullName>
    </recommendedName>
</protein>
<evidence type="ECO:0000256" key="1">
    <source>
        <dbReference type="ARBA" id="ARBA00004651"/>
    </source>
</evidence>
<sequence>MQELIFGLIGGTALLMYGVDKMGDGLEKASGRMMKKILAVLTGNVWSAFFVGTFLTALVQSSTAITVLTVGFVNAGLMKLPQAIGIIYGANIGTTITAQLMAFSFHFKLTDIALPILGFGFALSYFARRDFTRHLGDALMGFGMMFLGLKILNSGVPFMRDSETLKFFFTHYASIPLVGIALGALATALVHSSSATVGLVMVLGIAGLLDIKTAILIMLGDNIGTCITAQLASITGNIHARRTAWAHTIYNIFGVVVVALFLPWFIDIVLSFTNYLQPGANISAQIANSHTIFNILSAVVFLPLSKYYVKFLETVIRGKDARSPKSLDKLLLDTPVAAIKAAQSEIVRAAEIARDMVASVMDGLYNNDTHKFARVAKDEETLNKLQRDITSYTVDLSKRPMLETQSVMIPALINSINHLERVGDHAESLVDQSKVKMDHNLQFSDVAVRDLKELEASIIEMFNKSIIAVQEYNPVAVREVYELEEKVDAISANLVEGHIKRLEAGNCTVEAGVIFIDIVNYLERIADHVYKFSKEISVDFVEQKKVV</sequence>
<dbReference type="InterPro" id="IPR038078">
    <property type="entry name" value="PhoU-like_sf"/>
</dbReference>
<feature type="transmembrane region" description="Helical" evidence="6">
    <location>
        <begin position="249"/>
        <end position="272"/>
    </location>
</feature>
<dbReference type="Proteomes" id="UP000323521">
    <property type="component" value="Chromosome"/>
</dbReference>
<keyword evidence="3 6" id="KW-0812">Transmembrane</keyword>
<dbReference type="InterPro" id="IPR026022">
    <property type="entry name" value="PhoU_dom"/>
</dbReference>
<dbReference type="GO" id="GO:0044341">
    <property type="term" value="P:sodium-dependent phosphate transport"/>
    <property type="evidence" value="ECO:0007669"/>
    <property type="project" value="InterPro"/>
</dbReference>
<feature type="transmembrane region" description="Helical" evidence="6">
    <location>
        <begin position="292"/>
        <end position="309"/>
    </location>
</feature>
<keyword evidence="5 6" id="KW-0472">Membrane</keyword>
<evidence type="ECO:0000256" key="5">
    <source>
        <dbReference type="ARBA" id="ARBA00023136"/>
    </source>
</evidence>
<feature type="transmembrane region" description="Helical" evidence="6">
    <location>
        <begin position="139"/>
        <end position="159"/>
    </location>
</feature>
<feature type="transmembrane region" description="Helical" evidence="6">
    <location>
        <begin position="109"/>
        <end position="127"/>
    </location>
</feature>
<dbReference type="RefSeq" id="WP_148137310.1">
    <property type="nucleotide sequence ID" value="NZ_CP017634.1"/>
</dbReference>
<evidence type="ECO:0000313" key="8">
    <source>
        <dbReference type="EMBL" id="ATW27918.1"/>
    </source>
</evidence>
<feature type="domain" description="PhoU" evidence="7">
    <location>
        <begin position="453"/>
        <end position="534"/>
    </location>
</feature>
<dbReference type="Gene3D" id="1.20.58.220">
    <property type="entry name" value="Phosphate transport system protein phou homolog 2, domain 2"/>
    <property type="match status" value="1"/>
</dbReference>
<evidence type="ECO:0000259" key="7">
    <source>
        <dbReference type="Pfam" id="PF01895"/>
    </source>
</evidence>
<feature type="transmembrane region" description="Helical" evidence="6">
    <location>
        <begin position="179"/>
        <end position="209"/>
    </location>
</feature>
<gene>
    <name evidence="8" type="ORF">DCMF_27010</name>
</gene>
<dbReference type="GO" id="GO:0005886">
    <property type="term" value="C:plasma membrane"/>
    <property type="evidence" value="ECO:0007669"/>
    <property type="project" value="UniProtKB-SubCell"/>
</dbReference>
<dbReference type="AlphaFoldDB" id="A0A3G1KZU3"/>
<accession>A0A3G1KZU3</accession>
<dbReference type="Pfam" id="PF01895">
    <property type="entry name" value="PhoU"/>
    <property type="match status" value="2"/>
</dbReference>
<evidence type="ECO:0000256" key="3">
    <source>
        <dbReference type="ARBA" id="ARBA00022692"/>
    </source>
</evidence>
<dbReference type="OrthoDB" id="9763003at2"/>
<comment type="subcellular location">
    <subcellularLocation>
        <location evidence="1">Cell membrane</location>
        <topology evidence="1">Multi-pass membrane protein</topology>
    </subcellularLocation>
</comment>
<keyword evidence="2" id="KW-1003">Cell membrane</keyword>
<organism evidence="8 9">
    <name type="scientific">Formimonas warabiya</name>
    <dbReference type="NCBI Taxonomy" id="1761012"/>
    <lineage>
        <taxon>Bacteria</taxon>
        <taxon>Bacillati</taxon>
        <taxon>Bacillota</taxon>
        <taxon>Clostridia</taxon>
        <taxon>Eubacteriales</taxon>
        <taxon>Peptococcaceae</taxon>
        <taxon>Candidatus Formimonas</taxon>
    </lineage>
</organism>
<evidence type="ECO:0000256" key="6">
    <source>
        <dbReference type="SAM" id="Phobius"/>
    </source>
</evidence>
<proteinExistence type="predicted"/>
<dbReference type="NCBIfam" id="TIGR00704">
    <property type="entry name" value="NaPi_cotrn_rel"/>
    <property type="match status" value="1"/>
</dbReference>
<dbReference type="InterPro" id="IPR003841">
    <property type="entry name" value="Na/Pi_transpt"/>
</dbReference>
<evidence type="ECO:0000313" key="9">
    <source>
        <dbReference type="Proteomes" id="UP000323521"/>
    </source>
</evidence>
<evidence type="ECO:0000256" key="4">
    <source>
        <dbReference type="ARBA" id="ARBA00022989"/>
    </source>
</evidence>
<keyword evidence="4 6" id="KW-1133">Transmembrane helix</keyword>
<keyword evidence="9" id="KW-1185">Reference proteome</keyword>
<feature type="domain" description="PhoU" evidence="7">
    <location>
        <begin position="346"/>
        <end position="430"/>
    </location>
</feature>
<name>A0A3G1KZU3_FORW1</name>
<feature type="transmembrane region" description="Helical" evidence="6">
    <location>
        <begin position="85"/>
        <end position="103"/>
    </location>
</feature>